<dbReference type="EMBL" id="SSTI01000007">
    <property type="protein sequence ID" value="THG39579.1"/>
    <property type="molecule type" value="Genomic_DNA"/>
</dbReference>
<protein>
    <submittedName>
        <fullName evidence="5">Crp/Fnr family transcriptional regulator</fullName>
    </submittedName>
</protein>
<dbReference type="Proteomes" id="UP000308038">
    <property type="component" value="Unassembled WGS sequence"/>
</dbReference>
<keyword evidence="6" id="KW-1185">Reference proteome</keyword>
<proteinExistence type="predicted"/>
<dbReference type="InterPro" id="IPR036388">
    <property type="entry name" value="WH-like_DNA-bd_sf"/>
</dbReference>
<dbReference type="SUPFAM" id="SSF51206">
    <property type="entry name" value="cAMP-binding domain-like"/>
    <property type="match status" value="1"/>
</dbReference>
<dbReference type="InterPro" id="IPR036390">
    <property type="entry name" value="WH_DNA-bd_sf"/>
</dbReference>
<dbReference type="InterPro" id="IPR018490">
    <property type="entry name" value="cNMP-bd_dom_sf"/>
</dbReference>
<evidence type="ECO:0000256" key="2">
    <source>
        <dbReference type="ARBA" id="ARBA00023125"/>
    </source>
</evidence>
<organism evidence="5 6">
    <name type="scientific">Sphingomonas olei</name>
    <dbReference type="NCBI Taxonomy" id="1886787"/>
    <lineage>
        <taxon>Bacteria</taxon>
        <taxon>Pseudomonadati</taxon>
        <taxon>Pseudomonadota</taxon>
        <taxon>Alphaproteobacteria</taxon>
        <taxon>Sphingomonadales</taxon>
        <taxon>Sphingomonadaceae</taxon>
        <taxon>Sphingomonas</taxon>
    </lineage>
</organism>
<reference evidence="5 6" key="1">
    <citation type="submission" date="2019-04" db="EMBL/GenBank/DDBJ databases">
        <title>Microbes associate with the intestines of laboratory mice.</title>
        <authorList>
            <person name="Navarre W."/>
            <person name="Wong E."/>
            <person name="Huang K.C."/>
            <person name="Tropini C."/>
            <person name="Ng K."/>
            <person name="Yu B."/>
        </authorList>
    </citation>
    <scope>NUCLEOTIDE SEQUENCE [LARGE SCALE GENOMIC DNA]</scope>
    <source>
        <strain evidence="5 6">NM83_B4-11</strain>
    </source>
</reference>
<dbReference type="SMART" id="SM00419">
    <property type="entry name" value="HTH_CRP"/>
    <property type="match status" value="1"/>
</dbReference>
<evidence type="ECO:0000259" key="4">
    <source>
        <dbReference type="PROSITE" id="PS51063"/>
    </source>
</evidence>
<feature type="domain" description="HTH crp-type" evidence="4">
    <location>
        <begin position="145"/>
        <end position="219"/>
    </location>
</feature>
<dbReference type="Pfam" id="PF00027">
    <property type="entry name" value="cNMP_binding"/>
    <property type="match status" value="1"/>
</dbReference>
<dbReference type="RefSeq" id="WP_046410329.1">
    <property type="nucleotide sequence ID" value="NZ_SSTI01000007.1"/>
</dbReference>
<dbReference type="PROSITE" id="PS51063">
    <property type="entry name" value="HTH_CRP_2"/>
    <property type="match status" value="1"/>
</dbReference>
<dbReference type="PRINTS" id="PR00034">
    <property type="entry name" value="HTHCRP"/>
</dbReference>
<evidence type="ECO:0000256" key="3">
    <source>
        <dbReference type="ARBA" id="ARBA00023163"/>
    </source>
</evidence>
<comment type="caution">
    <text evidence="5">The sequence shown here is derived from an EMBL/GenBank/DDBJ whole genome shotgun (WGS) entry which is preliminary data.</text>
</comment>
<accession>A0ABY2QIF6</accession>
<keyword evidence="2" id="KW-0238">DNA-binding</keyword>
<dbReference type="Pfam" id="PF13545">
    <property type="entry name" value="HTH_Crp_2"/>
    <property type="match status" value="1"/>
</dbReference>
<keyword evidence="3" id="KW-0804">Transcription</keyword>
<evidence type="ECO:0000256" key="1">
    <source>
        <dbReference type="ARBA" id="ARBA00023015"/>
    </source>
</evidence>
<dbReference type="Gene3D" id="1.10.10.10">
    <property type="entry name" value="Winged helix-like DNA-binding domain superfamily/Winged helix DNA-binding domain"/>
    <property type="match status" value="1"/>
</dbReference>
<sequence>MHTKDFLRGRRRNELSADELAALESAVERVERYPARKVVSRRGERMRYSTLLIEGHMCRFMDARDGYRQLLSYQVPGDFVDLHGYPTRCIDHDVATITEATVALVPHERIDAIMAERPHLGFLLWFSTMLDAAAHREWIFRIGRLDAAGRLAHFICEAYCRLAAVGRVQDQSFDLPLTQQDLGEAVGLTSVHVNRVVRRLREEGLAVVARGRVQILDMTRLARLGEFEPDYLYLEDGPWVN</sequence>
<dbReference type="SUPFAM" id="SSF46785">
    <property type="entry name" value="Winged helix' DNA-binding domain"/>
    <property type="match status" value="1"/>
</dbReference>
<dbReference type="InterPro" id="IPR012318">
    <property type="entry name" value="HTH_CRP"/>
</dbReference>
<gene>
    <name evidence="5" type="ORF">E5988_10410</name>
</gene>
<dbReference type="InterPro" id="IPR014710">
    <property type="entry name" value="RmlC-like_jellyroll"/>
</dbReference>
<name>A0ABY2QIF6_9SPHN</name>
<dbReference type="Gene3D" id="2.60.120.10">
    <property type="entry name" value="Jelly Rolls"/>
    <property type="match status" value="1"/>
</dbReference>
<keyword evidence="1" id="KW-0805">Transcription regulation</keyword>
<evidence type="ECO:0000313" key="6">
    <source>
        <dbReference type="Proteomes" id="UP000308038"/>
    </source>
</evidence>
<dbReference type="CDD" id="cd00038">
    <property type="entry name" value="CAP_ED"/>
    <property type="match status" value="1"/>
</dbReference>
<dbReference type="InterPro" id="IPR000595">
    <property type="entry name" value="cNMP-bd_dom"/>
</dbReference>
<evidence type="ECO:0000313" key="5">
    <source>
        <dbReference type="EMBL" id="THG39579.1"/>
    </source>
</evidence>